<dbReference type="PANTHER" id="PTHR48014:SF7">
    <property type="entry name" value="SERINE_THREONINE-PROTEIN KINASE BLUS1"/>
    <property type="match status" value="1"/>
</dbReference>
<dbReference type="Gene3D" id="3.30.200.20">
    <property type="entry name" value="Phosphorylase Kinase, domain 1"/>
    <property type="match status" value="1"/>
</dbReference>
<feature type="domain" description="Protein kinase" evidence="4">
    <location>
        <begin position="17"/>
        <end position="296"/>
    </location>
</feature>
<keyword evidence="2" id="KW-0067">ATP-binding</keyword>
<gene>
    <name evidence="5" type="ORF">CASFOL_021552</name>
</gene>
<evidence type="ECO:0000313" key="5">
    <source>
        <dbReference type="EMBL" id="KAL3634498.1"/>
    </source>
</evidence>
<dbReference type="EMBL" id="JAVIJP010000028">
    <property type="protein sequence ID" value="KAL3634498.1"/>
    <property type="molecule type" value="Genomic_DNA"/>
</dbReference>
<dbReference type="GO" id="GO:0005524">
    <property type="term" value="F:ATP binding"/>
    <property type="evidence" value="ECO:0007669"/>
    <property type="project" value="UniProtKB-UniRule"/>
</dbReference>
<dbReference type="SUPFAM" id="SSF56112">
    <property type="entry name" value="Protein kinase-like (PK-like)"/>
    <property type="match status" value="1"/>
</dbReference>
<dbReference type="InterPro" id="IPR011009">
    <property type="entry name" value="Kinase-like_dom_sf"/>
</dbReference>
<sequence>MAQEHQEQTYPLTPNSYIILSEIGRGTSATVYKAICIPLNSSLVAIKAIDLEKSKSSTFDNVRLEAKTMTLLNHPNILKAHCSFTVETSLWVIMPFMSCGSLQSIIASSFPNGLSEPIIATVLKQILSALSYLHNQGHLHRDIKAGNILIDSNGSVKLADFGVSASIYESSWACGPSSTSSSFSRCLTDLTGTPYWMAPEVIHSHNGYGSKADIWSFGITALELAYGRPPLSHLPPSQSLVMKITKRFRFSDHYDKGKGSKGKKFSKGFKDMVGLCLNQEPSRRPSSEKLLKHPFFKNNVKGSDFLVKNLLLGLPAVDQRLRSLSKSDDDDDDGVDENAKRRRISGWNFNEEGFKMDPVFPCDDENREKGNVGLLEMSNSGSGLDEKGGILSGGEKDAVVGGGDAAVVLESLLFLKRSLDFQRQQVGQMIALVCGEKNVEMERDDEMMEVIERLKIDLEIEKKKRQHVEMELEFLKLQISNEC</sequence>
<dbReference type="SMART" id="SM00220">
    <property type="entry name" value="S_TKc"/>
    <property type="match status" value="1"/>
</dbReference>
<dbReference type="PROSITE" id="PS00107">
    <property type="entry name" value="PROTEIN_KINASE_ATP"/>
    <property type="match status" value="1"/>
</dbReference>
<evidence type="ECO:0000259" key="4">
    <source>
        <dbReference type="PROSITE" id="PS50011"/>
    </source>
</evidence>
<keyword evidence="2" id="KW-0547">Nucleotide-binding</keyword>
<dbReference type="InterPro" id="IPR047173">
    <property type="entry name" value="STRAD_A/B-like"/>
</dbReference>
<dbReference type="PANTHER" id="PTHR48014">
    <property type="entry name" value="SERINE/THREONINE-PROTEIN KINASE FRAY2"/>
    <property type="match status" value="1"/>
</dbReference>
<comment type="caution">
    <text evidence="5">The sequence shown here is derived from an EMBL/GenBank/DDBJ whole genome shotgun (WGS) entry which is preliminary data.</text>
</comment>
<keyword evidence="6" id="KW-1185">Reference proteome</keyword>
<dbReference type="AlphaFoldDB" id="A0ABD3CWW0"/>
<feature type="binding site" evidence="2">
    <location>
        <position position="47"/>
    </location>
    <ligand>
        <name>ATP</name>
        <dbReference type="ChEBI" id="CHEBI:30616"/>
    </ligand>
</feature>
<dbReference type="FunFam" id="3.30.200.20:FF:000099">
    <property type="entry name" value="Serine/threonine-protein kinase BLUS1"/>
    <property type="match status" value="1"/>
</dbReference>
<accession>A0ABD3CWW0</accession>
<evidence type="ECO:0000256" key="2">
    <source>
        <dbReference type="PROSITE-ProRule" id="PRU10141"/>
    </source>
</evidence>
<dbReference type="Pfam" id="PF00069">
    <property type="entry name" value="Pkinase"/>
    <property type="match status" value="1"/>
</dbReference>
<reference evidence="6" key="1">
    <citation type="journal article" date="2024" name="IScience">
        <title>Strigolactones Initiate the Formation of Haustorium-like Structures in Castilleja.</title>
        <authorList>
            <person name="Buerger M."/>
            <person name="Peterson D."/>
            <person name="Chory J."/>
        </authorList>
    </citation>
    <scope>NUCLEOTIDE SEQUENCE [LARGE SCALE GENOMIC DNA]</scope>
</reference>
<evidence type="ECO:0000256" key="3">
    <source>
        <dbReference type="SAM" id="Coils"/>
    </source>
</evidence>
<protein>
    <recommendedName>
        <fullName evidence="4">Protein kinase domain-containing protein</fullName>
    </recommendedName>
</protein>
<dbReference type="Gene3D" id="1.10.510.10">
    <property type="entry name" value="Transferase(Phosphotransferase) domain 1"/>
    <property type="match status" value="1"/>
</dbReference>
<dbReference type="InterPro" id="IPR017441">
    <property type="entry name" value="Protein_kinase_ATP_BS"/>
</dbReference>
<evidence type="ECO:0000256" key="1">
    <source>
        <dbReference type="ARBA" id="ARBA00008874"/>
    </source>
</evidence>
<evidence type="ECO:0000313" key="6">
    <source>
        <dbReference type="Proteomes" id="UP001632038"/>
    </source>
</evidence>
<organism evidence="5 6">
    <name type="scientific">Castilleja foliolosa</name>
    <dbReference type="NCBI Taxonomy" id="1961234"/>
    <lineage>
        <taxon>Eukaryota</taxon>
        <taxon>Viridiplantae</taxon>
        <taxon>Streptophyta</taxon>
        <taxon>Embryophyta</taxon>
        <taxon>Tracheophyta</taxon>
        <taxon>Spermatophyta</taxon>
        <taxon>Magnoliopsida</taxon>
        <taxon>eudicotyledons</taxon>
        <taxon>Gunneridae</taxon>
        <taxon>Pentapetalae</taxon>
        <taxon>asterids</taxon>
        <taxon>lamiids</taxon>
        <taxon>Lamiales</taxon>
        <taxon>Orobanchaceae</taxon>
        <taxon>Pedicularideae</taxon>
        <taxon>Castillejinae</taxon>
        <taxon>Castilleja</taxon>
    </lineage>
</organism>
<name>A0ABD3CWW0_9LAMI</name>
<dbReference type="PROSITE" id="PS50011">
    <property type="entry name" value="PROTEIN_KINASE_DOM"/>
    <property type="match status" value="1"/>
</dbReference>
<feature type="coiled-coil region" evidence="3">
    <location>
        <begin position="451"/>
        <end position="478"/>
    </location>
</feature>
<proteinExistence type="inferred from homology"/>
<keyword evidence="3" id="KW-0175">Coiled coil</keyword>
<dbReference type="InterPro" id="IPR000719">
    <property type="entry name" value="Prot_kinase_dom"/>
</dbReference>
<comment type="similarity">
    <text evidence="1">Belongs to the protein kinase superfamily. STE Ser/Thr protein kinase family. STE20 subfamily.</text>
</comment>
<dbReference type="Proteomes" id="UP001632038">
    <property type="component" value="Unassembled WGS sequence"/>
</dbReference>